<evidence type="ECO:0000313" key="13">
    <source>
        <dbReference type="Proteomes" id="UP001159428"/>
    </source>
</evidence>
<dbReference type="AlphaFoldDB" id="A0AAU9VPM7"/>
<dbReference type="GO" id="GO:0004930">
    <property type="term" value="F:G protein-coupled receptor activity"/>
    <property type="evidence" value="ECO:0007669"/>
    <property type="project" value="UniProtKB-KW"/>
</dbReference>
<evidence type="ECO:0000256" key="10">
    <source>
        <dbReference type="SAM" id="Phobius"/>
    </source>
</evidence>
<evidence type="ECO:0000256" key="3">
    <source>
        <dbReference type="ARBA" id="ARBA00022692"/>
    </source>
</evidence>
<feature type="transmembrane region" description="Helical" evidence="10">
    <location>
        <begin position="140"/>
        <end position="162"/>
    </location>
</feature>
<keyword evidence="4 10" id="KW-1133">Transmembrane helix</keyword>
<comment type="caution">
    <text evidence="12">The sequence shown here is derived from an EMBL/GenBank/DDBJ whole genome shotgun (WGS) entry which is preliminary data.</text>
</comment>
<feature type="transmembrane region" description="Helical" evidence="10">
    <location>
        <begin position="67"/>
        <end position="86"/>
    </location>
</feature>
<keyword evidence="6 10" id="KW-0472">Membrane</keyword>
<dbReference type="PROSITE" id="PS50262">
    <property type="entry name" value="G_PROTEIN_RECEP_F1_2"/>
    <property type="match status" value="1"/>
</dbReference>
<evidence type="ECO:0000256" key="4">
    <source>
        <dbReference type="ARBA" id="ARBA00022989"/>
    </source>
</evidence>
<keyword evidence="3 9" id="KW-0812">Transmembrane</keyword>
<dbReference type="InterPro" id="IPR000276">
    <property type="entry name" value="GPCR_Rhodpsn"/>
</dbReference>
<dbReference type="PROSITE" id="PS00237">
    <property type="entry name" value="G_PROTEIN_RECEP_F1_1"/>
    <property type="match status" value="1"/>
</dbReference>
<evidence type="ECO:0000256" key="8">
    <source>
        <dbReference type="ARBA" id="ARBA00023224"/>
    </source>
</evidence>
<comment type="similarity">
    <text evidence="9">Belongs to the G-protein coupled receptor 1 family.</text>
</comment>
<dbReference type="Pfam" id="PF00001">
    <property type="entry name" value="7tm_1"/>
    <property type="match status" value="1"/>
</dbReference>
<keyword evidence="5 9" id="KW-0297">G-protein coupled receptor</keyword>
<evidence type="ECO:0000256" key="6">
    <source>
        <dbReference type="ARBA" id="ARBA00023136"/>
    </source>
</evidence>
<dbReference type="SUPFAM" id="SSF81321">
    <property type="entry name" value="Family A G protein-coupled receptor-like"/>
    <property type="match status" value="1"/>
</dbReference>
<dbReference type="InterPro" id="IPR017452">
    <property type="entry name" value="GPCR_Rhodpsn_7TM"/>
</dbReference>
<evidence type="ECO:0000256" key="5">
    <source>
        <dbReference type="ARBA" id="ARBA00023040"/>
    </source>
</evidence>
<accession>A0AAU9VPM7</accession>
<dbReference type="GO" id="GO:0005886">
    <property type="term" value="C:plasma membrane"/>
    <property type="evidence" value="ECO:0007669"/>
    <property type="project" value="UniProtKB-SubCell"/>
</dbReference>
<feature type="transmembrane region" description="Helical" evidence="10">
    <location>
        <begin position="238"/>
        <end position="257"/>
    </location>
</feature>
<protein>
    <recommendedName>
        <fullName evidence="11">G-protein coupled receptors family 1 profile domain-containing protein</fullName>
    </recommendedName>
</protein>
<feature type="transmembrane region" description="Helical" evidence="10">
    <location>
        <begin position="6"/>
        <end position="27"/>
    </location>
</feature>
<dbReference type="Gene3D" id="1.20.1070.10">
    <property type="entry name" value="Rhodopsin 7-helix transmembrane proteins"/>
    <property type="match status" value="1"/>
</dbReference>
<dbReference type="PANTHER" id="PTHR24249">
    <property type="entry name" value="HISTAMINE RECEPTOR-RELATED G-PROTEIN COUPLED RECEPTOR"/>
    <property type="match status" value="1"/>
</dbReference>
<evidence type="ECO:0000259" key="11">
    <source>
        <dbReference type="PROSITE" id="PS50262"/>
    </source>
</evidence>
<dbReference type="PANTHER" id="PTHR24249:SF372">
    <property type="entry name" value="G-PROTEIN COUPLED RECEPTORS FAMILY 1 PROFILE DOMAIN-CONTAINING PROTEIN"/>
    <property type="match status" value="1"/>
</dbReference>
<keyword evidence="2" id="KW-1003">Cell membrane</keyword>
<reference evidence="12 13" key="1">
    <citation type="submission" date="2022-05" db="EMBL/GenBank/DDBJ databases">
        <authorList>
            <consortium name="Genoscope - CEA"/>
            <person name="William W."/>
        </authorList>
    </citation>
    <scope>NUCLEOTIDE SEQUENCE [LARGE SCALE GENOMIC DNA]</scope>
</reference>
<dbReference type="Proteomes" id="UP001159428">
    <property type="component" value="Unassembled WGS sequence"/>
</dbReference>
<keyword evidence="7 9" id="KW-0675">Receptor</keyword>
<feature type="transmembrane region" description="Helical" evidence="10">
    <location>
        <begin position="197"/>
        <end position="218"/>
    </location>
</feature>
<comment type="subcellular location">
    <subcellularLocation>
        <location evidence="1">Cell membrane</location>
        <topology evidence="1">Multi-pass membrane protein</topology>
    </subcellularLocation>
</comment>
<dbReference type="InterPro" id="IPR050569">
    <property type="entry name" value="TAAR"/>
</dbReference>
<evidence type="ECO:0000256" key="9">
    <source>
        <dbReference type="RuleBase" id="RU000688"/>
    </source>
</evidence>
<proteinExistence type="inferred from homology"/>
<evidence type="ECO:0000313" key="12">
    <source>
        <dbReference type="EMBL" id="CAH3031965.1"/>
    </source>
</evidence>
<gene>
    <name evidence="12" type="ORF">PMEA_00000811</name>
</gene>
<evidence type="ECO:0000256" key="2">
    <source>
        <dbReference type="ARBA" id="ARBA00022475"/>
    </source>
</evidence>
<dbReference type="PRINTS" id="PR00237">
    <property type="entry name" value="GPCRRHODOPSN"/>
</dbReference>
<evidence type="ECO:0000256" key="7">
    <source>
        <dbReference type="ARBA" id="ARBA00023170"/>
    </source>
</evidence>
<dbReference type="EMBL" id="CALNXJ010000001">
    <property type="protein sequence ID" value="CAH3031965.1"/>
    <property type="molecule type" value="Genomic_DNA"/>
</dbReference>
<dbReference type="CDD" id="cd00637">
    <property type="entry name" value="7tm_classA_rhodopsin-like"/>
    <property type="match status" value="1"/>
</dbReference>
<keyword evidence="13" id="KW-1185">Reference proteome</keyword>
<name>A0AAU9VPM7_9CNID</name>
<feature type="domain" description="G-protein coupled receptors family 1 profile" evidence="11">
    <location>
        <begin position="19"/>
        <end position="254"/>
    </location>
</feature>
<feature type="non-terminal residue" evidence="12">
    <location>
        <position position="282"/>
    </location>
</feature>
<organism evidence="12 13">
    <name type="scientific">Pocillopora meandrina</name>
    <dbReference type="NCBI Taxonomy" id="46732"/>
    <lineage>
        <taxon>Eukaryota</taxon>
        <taxon>Metazoa</taxon>
        <taxon>Cnidaria</taxon>
        <taxon>Anthozoa</taxon>
        <taxon>Hexacorallia</taxon>
        <taxon>Scleractinia</taxon>
        <taxon>Astrocoeniina</taxon>
        <taxon>Pocilloporidae</taxon>
        <taxon>Pocillopora</taxon>
    </lineage>
</organism>
<feature type="transmembrane region" description="Helical" evidence="10">
    <location>
        <begin position="39"/>
        <end position="61"/>
    </location>
</feature>
<sequence length="282" mass="32300">MDLYIKVSLGVLSVLIVAANLFVASLVCLDRVPRTYTNWLTVSLAVSDILTGGILFPMLIMRPTHAVVDYLSSMILLWGVANICALTYDRYVAIIKPLHYTYRIPEIFKKTIITVWLFPTVYSLLPLFWRDDRSKIIRLVYLVCLELTGVIIPYFFITIAYLRIFKDVKQSLALRKNLDYARKQVNERRNISSDAQVAKLFFIISVVFLLSWMPIIYLTTAVDVFGRFDIVPNVLPTISMYTIAIASLVNPFVYAFLKPDFRVVTRNMFGKGNRVLAMSETP</sequence>
<feature type="transmembrane region" description="Helical" evidence="10">
    <location>
        <begin position="107"/>
        <end position="128"/>
    </location>
</feature>
<keyword evidence="8 9" id="KW-0807">Transducer</keyword>
<evidence type="ECO:0000256" key="1">
    <source>
        <dbReference type="ARBA" id="ARBA00004651"/>
    </source>
</evidence>